<proteinExistence type="predicted"/>
<feature type="transmembrane region" description="Helical" evidence="1">
    <location>
        <begin position="140"/>
        <end position="162"/>
    </location>
</feature>
<dbReference type="Gene3D" id="3.40.630.30">
    <property type="match status" value="1"/>
</dbReference>
<evidence type="ECO:0000259" key="2">
    <source>
        <dbReference type="PROSITE" id="PS51186"/>
    </source>
</evidence>
<comment type="caution">
    <text evidence="3">The sequence shown here is derived from an EMBL/GenBank/DDBJ whole genome shotgun (WGS) entry which is preliminary data.</text>
</comment>
<evidence type="ECO:0000256" key="1">
    <source>
        <dbReference type="SAM" id="Phobius"/>
    </source>
</evidence>
<sequence>MPRHMPIKELDLSLVGSNGYQYGSATNITDRMNAVPGFKTSAAFFTFLRANLVLPPSTLNSTSSTPLLDPSSSQTLPPLTPSCLATMTIADPEETITMNPLDSVPPLTTTVLVEESDKVAALKLVADSVAQQRQIASRAIIFHPLTIAIYILALAVVNQYLYKTRGDLGIVVTTCAGLTMIGLVAVRGATGAYLTMAEEVSWKFVENEDGEEDTIIGSRYGDEIIGALILRLERTANSAGSPRKRKPSRGGNGVIRAWTTRLRYRGTGVGTELLEEAVKVSRERLGNPAEVGFAAEHANSKMILPELFNGGFRKGEVRAAKALEHVLENMETSVRKKR</sequence>
<dbReference type="EMBL" id="JBFCZG010000001">
    <property type="protein sequence ID" value="KAL3427232.1"/>
    <property type="molecule type" value="Genomic_DNA"/>
</dbReference>
<dbReference type="InterPro" id="IPR016181">
    <property type="entry name" value="Acyl_CoA_acyltransferase"/>
</dbReference>
<dbReference type="Proteomes" id="UP001629113">
    <property type="component" value="Unassembled WGS sequence"/>
</dbReference>
<dbReference type="SUPFAM" id="SSF55729">
    <property type="entry name" value="Acyl-CoA N-acyltransferases (Nat)"/>
    <property type="match status" value="1"/>
</dbReference>
<reference evidence="3 4" key="1">
    <citation type="submission" date="2024-06" db="EMBL/GenBank/DDBJ databases">
        <title>Complete genome of Phlyctema vagabunda strain 19-DSS-EL-015.</title>
        <authorList>
            <person name="Fiorenzani C."/>
        </authorList>
    </citation>
    <scope>NUCLEOTIDE SEQUENCE [LARGE SCALE GENOMIC DNA]</scope>
    <source>
        <strain evidence="3 4">19-DSS-EL-015</strain>
    </source>
</reference>
<feature type="domain" description="N-acetyltransferase" evidence="2">
    <location>
        <begin position="170"/>
        <end position="333"/>
    </location>
</feature>
<keyword evidence="1" id="KW-0812">Transmembrane</keyword>
<dbReference type="InterPro" id="IPR000182">
    <property type="entry name" value="GNAT_dom"/>
</dbReference>
<dbReference type="Pfam" id="PF00583">
    <property type="entry name" value="Acetyltransf_1"/>
    <property type="match status" value="1"/>
</dbReference>
<evidence type="ECO:0000313" key="3">
    <source>
        <dbReference type="EMBL" id="KAL3427232.1"/>
    </source>
</evidence>
<protein>
    <submittedName>
        <fullName evidence="3">Acetyltransferase</fullName>
    </submittedName>
</protein>
<gene>
    <name evidence="3" type="ORF">PVAG01_00741</name>
</gene>
<accession>A0ABR4PV43</accession>
<organism evidence="3 4">
    <name type="scientific">Phlyctema vagabunda</name>
    <dbReference type="NCBI Taxonomy" id="108571"/>
    <lineage>
        <taxon>Eukaryota</taxon>
        <taxon>Fungi</taxon>
        <taxon>Dikarya</taxon>
        <taxon>Ascomycota</taxon>
        <taxon>Pezizomycotina</taxon>
        <taxon>Leotiomycetes</taxon>
        <taxon>Helotiales</taxon>
        <taxon>Dermateaceae</taxon>
        <taxon>Phlyctema</taxon>
    </lineage>
</organism>
<dbReference type="CDD" id="cd04301">
    <property type="entry name" value="NAT_SF"/>
    <property type="match status" value="1"/>
</dbReference>
<keyword evidence="4" id="KW-1185">Reference proteome</keyword>
<keyword evidence="1" id="KW-1133">Transmembrane helix</keyword>
<dbReference type="PROSITE" id="PS51186">
    <property type="entry name" value="GNAT"/>
    <property type="match status" value="1"/>
</dbReference>
<feature type="transmembrane region" description="Helical" evidence="1">
    <location>
        <begin position="168"/>
        <end position="186"/>
    </location>
</feature>
<evidence type="ECO:0000313" key="4">
    <source>
        <dbReference type="Proteomes" id="UP001629113"/>
    </source>
</evidence>
<name>A0ABR4PV43_9HELO</name>
<keyword evidence="1" id="KW-0472">Membrane</keyword>